<dbReference type="SUPFAM" id="SSF57362">
    <property type="entry name" value="BPTI-like"/>
    <property type="match status" value="1"/>
</dbReference>
<sequence>MRKQISYKYSITKENKSKSMKMPMKTVLFILLVALYDVCSSAVHPDLGINHDCMRPPKHVYCRPGVPRVDVYTFHLLTRTCKKISGCYPDSAIRQDNNLFRSEVGCHHWCNNIFE</sequence>
<protein>
    <recommendedName>
        <fullName evidence="3">Secreted protein</fullName>
    </recommendedName>
</protein>
<reference evidence="1 2" key="1">
    <citation type="submission" date="2024-11" db="EMBL/GenBank/DDBJ databases">
        <title>Chromosome-level genome assembly of the freshwater bivalve Anodonta woodiana.</title>
        <authorList>
            <person name="Chen X."/>
        </authorList>
    </citation>
    <scope>NUCLEOTIDE SEQUENCE [LARGE SCALE GENOMIC DNA]</scope>
    <source>
        <strain evidence="1">MN2024</strain>
        <tissue evidence="1">Gills</tissue>
    </source>
</reference>
<dbReference type="AlphaFoldDB" id="A0ABD3TZU3"/>
<evidence type="ECO:0008006" key="3">
    <source>
        <dbReference type="Google" id="ProtNLM"/>
    </source>
</evidence>
<proteinExistence type="predicted"/>
<organism evidence="1 2">
    <name type="scientific">Sinanodonta woodiana</name>
    <name type="common">Chinese pond mussel</name>
    <name type="synonym">Anodonta woodiana</name>
    <dbReference type="NCBI Taxonomy" id="1069815"/>
    <lineage>
        <taxon>Eukaryota</taxon>
        <taxon>Metazoa</taxon>
        <taxon>Spiralia</taxon>
        <taxon>Lophotrochozoa</taxon>
        <taxon>Mollusca</taxon>
        <taxon>Bivalvia</taxon>
        <taxon>Autobranchia</taxon>
        <taxon>Heteroconchia</taxon>
        <taxon>Palaeoheterodonta</taxon>
        <taxon>Unionida</taxon>
        <taxon>Unionoidea</taxon>
        <taxon>Unionidae</taxon>
        <taxon>Unioninae</taxon>
        <taxon>Sinanodonta</taxon>
    </lineage>
</organism>
<keyword evidence="2" id="KW-1185">Reference proteome</keyword>
<evidence type="ECO:0000313" key="1">
    <source>
        <dbReference type="EMBL" id="KAL3842694.1"/>
    </source>
</evidence>
<evidence type="ECO:0000313" key="2">
    <source>
        <dbReference type="Proteomes" id="UP001634394"/>
    </source>
</evidence>
<dbReference type="EMBL" id="JBJQND010000017">
    <property type="protein sequence ID" value="KAL3842694.1"/>
    <property type="molecule type" value="Genomic_DNA"/>
</dbReference>
<name>A0ABD3TZU3_SINWO</name>
<dbReference type="Proteomes" id="UP001634394">
    <property type="component" value="Unassembled WGS sequence"/>
</dbReference>
<accession>A0ABD3TZU3</accession>
<comment type="caution">
    <text evidence="1">The sequence shown here is derived from an EMBL/GenBank/DDBJ whole genome shotgun (WGS) entry which is preliminary data.</text>
</comment>
<gene>
    <name evidence="1" type="ORF">ACJMK2_020682</name>
</gene>
<dbReference type="InterPro" id="IPR036880">
    <property type="entry name" value="Kunitz_BPTI_sf"/>
</dbReference>